<name>A0A6G1HIT5_9PEZI</name>
<feature type="chain" id="PRO_5026135353" evidence="3">
    <location>
        <begin position="18"/>
        <end position="255"/>
    </location>
</feature>
<dbReference type="AlphaFoldDB" id="A0A6G1HIT5"/>
<protein>
    <submittedName>
        <fullName evidence="4">Alpha/beta-hydrolase</fullName>
    </submittedName>
</protein>
<dbReference type="InterPro" id="IPR029058">
    <property type="entry name" value="AB_hydrolase_fold"/>
</dbReference>
<dbReference type="EMBL" id="ML996710">
    <property type="protein sequence ID" value="KAF2395920.1"/>
    <property type="molecule type" value="Genomic_DNA"/>
</dbReference>
<evidence type="ECO:0000313" key="4">
    <source>
        <dbReference type="EMBL" id="KAF2395920.1"/>
    </source>
</evidence>
<dbReference type="PANTHER" id="PTHR33630">
    <property type="entry name" value="CUTINASE RV1984C-RELATED-RELATED"/>
    <property type="match status" value="1"/>
</dbReference>
<dbReference type="GO" id="GO:0052689">
    <property type="term" value="F:carboxylic ester hydrolase activity"/>
    <property type="evidence" value="ECO:0007669"/>
    <property type="project" value="UniProtKB-ARBA"/>
</dbReference>
<sequence length="255" mass="25831">MLSSVALFAVLVPAALAQGGCSPLELIYARATTEPPAKYSAGQFDTAAARSWSKGYGAAGYSLFTNVSALIPGATGYPVHYPADMGGSSPNEGTADMLKHIEERAKACPQQKYALGGHSQGGFVTTGAIPKMPANILSRIVAVTMFGSPACPTQVRNRCISYCQSGDSVCASRGGGSPKGAKGAKLGGLVEREALWAMAAPECAQYASKPTSGLGKGGHLGYNADGLYVRAAACYIAAQFNKGGGAAGGAAALEQ</sequence>
<evidence type="ECO:0000256" key="2">
    <source>
        <dbReference type="ARBA" id="ARBA00023157"/>
    </source>
</evidence>
<proteinExistence type="predicted"/>
<evidence type="ECO:0000256" key="3">
    <source>
        <dbReference type="SAM" id="SignalP"/>
    </source>
</evidence>
<dbReference type="InterPro" id="IPR000675">
    <property type="entry name" value="Cutinase/axe"/>
</dbReference>
<keyword evidence="2" id="KW-1015">Disulfide bond</keyword>
<evidence type="ECO:0000313" key="5">
    <source>
        <dbReference type="Proteomes" id="UP000799640"/>
    </source>
</evidence>
<keyword evidence="1 4" id="KW-0378">Hydrolase</keyword>
<dbReference type="Proteomes" id="UP000799640">
    <property type="component" value="Unassembled WGS sequence"/>
</dbReference>
<feature type="signal peptide" evidence="3">
    <location>
        <begin position="1"/>
        <end position="17"/>
    </location>
</feature>
<accession>A0A6G1HIT5</accession>
<organism evidence="4 5">
    <name type="scientific">Trichodelitschia bisporula</name>
    <dbReference type="NCBI Taxonomy" id="703511"/>
    <lineage>
        <taxon>Eukaryota</taxon>
        <taxon>Fungi</taxon>
        <taxon>Dikarya</taxon>
        <taxon>Ascomycota</taxon>
        <taxon>Pezizomycotina</taxon>
        <taxon>Dothideomycetes</taxon>
        <taxon>Dothideomycetes incertae sedis</taxon>
        <taxon>Phaeotrichales</taxon>
        <taxon>Phaeotrichaceae</taxon>
        <taxon>Trichodelitschia</taxon>
    </lineage>
</organism>
<dbReference type="Gene3D" id="3.40.50.1820">
    <property type="entry name" value="alpha/beta hydrolase"/>
    <property type="match status" value="1"/>
</dbReference>
<reference evidence="4" key="1">
    <citation type="journal article" date="2020" name="Stud. Mycol.">
        <title>101 Dothideomycetes genomes: a test case for predicting lifestyles and emergence of pathogens.</title>
        <authorList>
            <person name="Haridas S."/>
            <person name="Albert R."/>
            <person name="Binder M."/>
            <person name="Bloem J."/>
            <person name="Labutti K."/>
            <person name="Salamov A."/>
            <person name="Andreopoulos B."/>
            <person name="Baker S."/>
            <person name="Barry K."/>
            <person name="Bills G."/>
            <person name="Bluhm B."/>
            <person name="Cannon C."/>
            <person name="Castanera R."/>
            <person name="Culley D."/>
            <person name="Daum C."/>
            <person name="Ezra D."/>
            <person name="Gonzalez J."/>
            <person name="Henrissat B."/>
            <person name="Kuo A."/>
            <person name="Liang C."/>
            <person name="Lipzen A."/>
            <person name="Lutzoni F."/>
            <person name="Magnuson J."/>
            <person name="Mondo S."/>
            <person name="Nolan M."/>
            <person name="Ohm R."/>
            <person name="Pangilinan J."/>
            <person name="Park H.-J."/>
            <person name="Ramirez L."/>
            <person name="Alfaro M."/>
            <person name="Sun H."/>
            <person name="Tritt A."/>
            <person name="Yoshinaga Y."/>
            <person name="Zwiers L.-H."/>
            <person name="Turgeon B."/>
            <person name="Goodwin S."/>
            <person name="Spatafora J."/>
            <person name="Crous P."/>
            <person name="Grigoriev I."/>
        </authorList>
    </citation>
    <scope>NUCLEOTIDE SEQUENCE</scope>
    <source>
        <strain evidence="4">CBS 262.69</strain>
    </source>
</reference>
<dbReference type="Pfam" id="PF01083">
    <property type="entry name" value="Cutinase"/>
    <property type="match status" value="1"/>
</dbReference>
<dbReference type="SUPFAM" id="SSF53474">
    <property type="entry name" value="alpha/beta-Hydrolases"/>
    <property type="match status" value="1"/>
</dbReference>
<keyword evidence="3" id="KW-0732">Signal</keyword>
<dbReference type="SMART" id="SM01110">
    <property type="entry name" value="Cutinase"/>
    <property type="match status" value="1"/>
</dbReference>
<keyword evidence="5" id="KW-1185">Reference proteome</keyword>
<gene>
    <name evidence="4" type="ORF">EJ06DRAFT_585649</name>
</gene>
<dbReference type="PANTHER" id="PTHR33630:SF9">
    <property type="entry name" value="CUTINASE 4"/>
    <property type="match status" value="1"/>
</dbReference>
<dbReference type="OrthoDB" id="3225429at2759"/>
<evidence type="ECO:0000256" key="1">
    <source>
        <dbReference type="ARBA" id="ARBA00022801"/>
    </source>
</evidence>